<dbReference type="GO" id="GO:0016787">
    <property type="term" value="F:hydrolase activity"/>
    <property type="evidence" value="ECO:0007669"/>
    <property type="project" value="InterPro"/>
</dbReference>
<gene>
    <name evidence="3" type="ORF">QNI22_11825</name>
</gene>
<proteinExistence type="predicted"/>
<name>A0AAE3R4C6_9BACT</name>
<dbReference type="EMBL" id="JASJOU010000003">
    <property type="protein sequence ID" value="MDJ1501342.1"/>
    <property type="molecule type" value="Genomic_DNA"/>
</dbReference>
<dbReference type="InterPro" id="IPR010496">
    <property type="entry name" value="AL/BT2_dom"/>
</dbReference>
<dbReference type="Proteomes" id="UP001232063">
    <property type="component" value="Unassembled WGS sequence"/>
</dbReference>
<feature type="domain" description="3-keto-alpha-glucoside-1,2-lyase/3-keto-2-hydroxy-glucal hydratase" evidence="2">
    <location>
        <begin position="60"/>
        <end position="217"/>
    </location>
</feature>
<reference evidence="3" key="1">
    <citation type="submission" date="2023-05" db="EMBL/GenBank/DDBJ databases">
        <authorList>
            <person name="Zhang X."/>
        </authorList>
    </citation>
    <scope>NUCLEOTIDE SEQUENCE</scope>
    <source>
        <strain evidence="3">BD1B2-1</strain>
    </source>
</reference>
<evidence type="ECO:0000256" key="1">
    <source>
        <dbReference type="SAM" id="SignalP"/>
    </source>
</evidence>
<sequence>MKRHHLLWLTYALLGLVPSLVQAQKTTSYDLALLLEQKKLTVYNRTARLSDNKKAVMLDEKDSSEGLVWLNGVSFSSGTIEIDLKGKDILQRSFLGVAFHGINDSTYDAVYFRPFNFHAKDSVRKIHAVQYISHPVYTWSKLREERNGIYEKAVISPPDPNGWFHARIEVVGETVQVYVNDIKTASLTIKKLNDRKDGKIGLWVGAGSGGEFKNLKIIRQ</sequence>
<keyword evidence="4" id="KW-1185">Reference proteome</keyword>
<evidence type="ECO:0000313" key="4">
    <source>
        <dbReference type="Proteomes" id="UP001232063"/>
    </source>
</evidence>
<evidence type="ECO:0000313" key="3">
    <source>
        <dbReference type="EMBL" id="MDJ1501342.1"/>
    </source>
</evidence>
<dbReference type="Pfam" id="PF06439">
    <property type="entry name" value="3keto-disac_hyd"/>
    <property type="match status" value="1"/>
</dbReference>
<organism evidence="3 4">
    <name type="scientific">Xanthocytophaga agilis</name>
    <dbReference type="NCBI Taxonomy" id="3048010"/>
    <lineage>
        <taxon>Bacteria</taxon>
        <taxon>Pseudomonadati</taxon>
        <taxon>Bacteroidota</taxon>
        <taxon>Cytophagia</taxon>
        <taxon>Cytophagales</taxon>
        <taxon>Rhodocytophagaceae</taxon>
        <taxon>Xanthocytophaga</taxon>
    </lineage>
</organism>
<keyword evidence="1" id="KW-0732">Signal</keyword>
<dbReference type="Gene3D" id="2.60.120.560">
    <property type="entry name" value="Exo-inulinase, domain 1"/>
    <property type="match status" value="1"/>
</dbReference>
<accession>A0AAE3R4C6</accession>
<feature type="signal peptide" evidence="1">
    <location>
        <begin position="1"/>
        <end position="23"/>
    </location>
</feature>
<dbReference type="RefSeq" id="WP_314510828.1">
    <property type="nucleotide sequence ID" value="NZ_JASJOU010000003.1"/>
</dbReference>
<dbReference type="AlphaFoldDB" id="A0AAE3R4C6"/>
<protein>
    <submittedName>
        <fullName evidence="3">DUF1080 domain-containing protein</fullName>
    </submittedName>
</protein>
<evidence type="ECO:0000259" key="2">
    <source>
        <dbReference type="Pfam" id="PF06439"/>
    </source>
</evidence>
<comment type="caution">
    <text evidence="3">The sequence shown here is derived from an EMBL/GenBank/DDBJ whole genome shotgun (WGS) entry which is preliminary data.</text>
</comment>
<feature type="chain" id="PRO_5041902703" evidence="1">
    <location>
        <begin position="24"/>
        <end position="220"/>
    </location>
</feature>